<evidence type="ECO:0000313" key="2">
    <source>
        <dbReference type="EMBL" id="KAF2790886.1"/>
    </source>
</evidence>
<proteinExistence type="predicted"/>
<feature type="transmembrane region" description="Helical" evidence="1">
    <location>
        <begin position="39"/>
        <end position="62"/>
    </location>
</feature>
<evidence type="ECO:0000256" key="1">
    <source>
        <dbReference type="SAM" id="Phobius"/>
    </source>
</evidence>
<evidence type="ECO:0000313" key="3">
    <source>
        <dbReference type="Proteomes" id="UP000799757"/>
    </source>
</evidence>
<name>A0A6A6X3E3_9PLEO</name>
<organism evidence="2 3">
    <name type="scientific">Melanomma pulvis-pyrius CBS 109.77</name>
    <dbReference type="NCBI Taxonomy" id="1314802"/>
    <lineage>
        <taxon>Eukaryota</taxon>
        <taxon>Fungi</taxon>
        <taxon>Dikarya</taxon>
        <taxon>Ascomycota</taxon>
        <taxon>Pezizomycotina</taxon>
        <taxon>Dothideomycetes</taxon>
        <taxon>Pleosporomycetidae</taxon>
        <taxon>Pleosporales</taxon>
        <taxon>Melanommataceae</taxon>
        <taxon>Melanomma</taxon>
    </lineage>
</organism>
<keyword evidence="1" id="KW-0472">Membrane</keyword>
<accession>A0A6A6X3E3</accession>
<sequence length="121" mass="14037">MAHFPIKGMGCLEQNIILDEGKTLYAAQKMRISGDVVKINVFGLIFIISFSVLVSLVDNTLLKMLIFASRSRRALASRIERWVQDGVWQLQRRAYEGQGQGYRGWIDVEKDFQRRWIKGCW</sequence>
<reference evidence="2" key="1">
    <citation type="journal article" date="2020" name="Stud. Mycol.">
        <title>101 Dothideomycetes genomes: a test case for predicting lifestyles and emergence of pathogens.</title>
        <authorList>
            <person name="Haridas S."/>
            <person name="Albert R."/>
            <person name="Binder M."/>
            <person name="Bloem J."/>
            <person name="Labutti K."/>
            <person name="Salamov A."/>
            <person name="Andreopoulos B."/>
            <person name="Baker S."/>
            <person name="Barry K."/>
            <person name="Bills G."/>
            <person name="Bluhm B."/>
            <person name="Cannon C."/>
            <person name="Castanera R."/>
            <person name="Culley D."/>
            <person name="Daum C."/>
            <person name="Ezra D."/>
            <person name="Gonzalez J."/>
            <person name="Henrissat B."/>
            <person name="Kuo A."/>
            <person name="Liang C."/>
            <person name="Lipzen A."/>
            <person name="Lutzoni F."/>
            <person name="Magnuson J."/>
            <person name="Mondo S."/>
            <person name="Nolan M."/>
            <person name="Ohm R."/>
            <person name="Pangilinan J."/>
            <person name="Park H.-J."/>
            <person name="Ramirez L."/>
            <person name="Alfaro M."/>
            <person name="Sun H."/>
            <person name="Tritt A."/>
            <person name="Yoshinaga Y."/>
            <person name="Zwiers L.-H."/>
            <person name="Turgeon B."/>
            <person name="Goodwin S."/>
            <person name="Spatafora J."/>
            <person name="Crous P."/>
            <person name="Grigoriev I."/>
        </authorList>
    </citation>
    <scope>NUCLEOTIDE SEQUENCE</scope>
    <source>
        <strain evidence="2">CBS 109.77</strain>
    </source>
</reference>
<keyword evidence="1" id="KW-0812">Transmembrane</keyword>
<keyword evidence="3" id="KW-1185">Reference proteome</keyword>
<gene>
    <name evidence="2" type="ORF">K505DRAFT_340046</name>
</gene>
<dbReference type="EMBL" id="MU002049">
    <property type="protein sequence ID" value="KAF2790886.1"/>
    <property type="molecule type" value="Genomic_DNA"/>
</dbReference>
<keyword evidence="1" id="KW-1133">Transmembrane helix</keyword>
<protein>
    <submittedName>
        <fullName evidence="2">Uncharacterized protein</fullName>
    </submittedName>
</protein>
<dbReference type="AlphaFoldDB" id="A0A6A6X3E3"/>
<dbReference type="OrthoDB" id="3540210at2759"/>
<dbReference type="Proteomes" id="UP000799757">
    <property type="component" value="Unassembled WGS sequence"/>
</dbReference>